<comment type="caution">
    <text evidence="3">The sequence shown here is derived from an EMBL/GenBank/DDBJ whole genome shotgun (WGS) entry which is preliminary data.</text>
</comment>
<organism evidence="3 4">
    <name type="scientific">Ophiocordyceps australis</name>
    <dbReference type="NCBI Taxonomy" id="1399860"/>
    <lineage>
        <taxon>Eukaryota</taxon>
        <taxon>Fungi</taxon>
        <taxon>Dikarya</taxon>
        <taxon>Ascomycota</taxon>
        <taxon>Pezizomycotina</taxon>
        <taxon>Sordariomycetes</taxon>
        <taxon>Hypocreomycetidae</taxon>
        <taxon>Hypocreales</taxon>
        <taxon>Ophiocordycipitaceae</taxon>
        <taxon>Ophiocordyceps</taxon>
    </lineage>
</organism>
<gene>
    <name evidence="3" type="ORF">CDD82_2818</name>
</gene>
<dbReference type="SUPFAM" id="SSF141091">
    <property type="entry name" value="L21p-like"/>
    <property type="match status" value="1"/>
</dbReference>
<dbReference type="PANTHER" id="PTHR21349:SF0">
    <property type="entry name" value="LARGE RIBOSOMAL SUBUNIT PROTEIN BL21M"/>
    <property type="match status" value="1"/>
</dbReference>
<dbReference type="EMBL" id="NJEU01000208">
    <property type="protein sequence ID" value="PHH78839.1"/>
    <property type="molecule type" value="Genomic_DNA"/>
</dbReference>
<accession>A0A2C5XT43</accession>
<evidence type="ECO:0000256" key="1">
    <source>
        <dbReference type="ARBA" id="ARBA00008563"/>
    </source>
</evidence>
<comment type="similarity">
    <text evidence="1">Belongs to the bacterial ribosomal protein bL21 family.</text>
</comment>
<evidence type="ECO:0000313" key="3">
    <source>
        <dbReference type="EMBL" id="PHH78839.1"/>
    </source>
</evidence>
<evidence type="ECO:0000256" key="2">
    <source>
        <dbReference type="ARBA" id="ARBA00044129"/>
    </source>
</evidence>
<dbReference type="OrthoDB" id="5994at2759"/>
<keyword evidence="4" id="KW-1185">Reference proteome</keyword>
<dbReference type="PANTHER" id="PTHR21349">
    <property type="entry name" value="50S RIBOSOMAL PROTEIN L21"/>
    <property type="match status" value="1"/>
</dbReference>
<dbReference type="Pfam" id="PF00829">
    <property type="entry name" value="Ribosomal_L21p"/>
    <property type="match status" value="1"/>
</dbReference>
<protein>
    <recommendedName>
        <fullName evidence="2">Large ribosomal subunit protein bL21m</fullName>
    </recommendedName>
</protein>
<dbReference type="InterPro" id="IPR028909">
    <property type="entry name" value="bL21-like"/>
</dbReference>
<evidence type="ECO:0000313" key="4">
    <source>
        <dbReference type="Proteomes" id="UP000224854"/>
    </source>
</evidence>
<dbReference type="GO" id="GO:0005762">
    <property type="term" value="C:mitochondrial large ribosomal subunit"/>
    <property type="evidence" value="ECO:0007669"/>
    <property type="project" value="TreeGrafter"/>
</dbReference>
<reference evidence="3 4" key="1">
    <citation type="submission" date="2017-06" db="EMBL/GenBank/DDBJ databases">
        <title>Ant-infecting Ophiocordyceps genomes reveal a high diversity of potential behavioral manipulation genes and a possible major role for enterotoxins.</title>
        <authorList>
            <person name="De Bekker C."/>
            <person name="Evans H.C."/>
            <person name="Brachmann A."/>
            <person name="Hughes D.P."/>
        </authorList>
    </citation>
    <scope>NUCLEOTIDE SEQUENCE [LARGE SCALE GENOMIC DNA]</scope>
    <source>
        <strain evidence="3 4">1348a</strain>
    </source>
</reference>
<dbReference type="InterPro" id="IPR036164">
    <property type="entry name" value="bL21-like_sf"/>
</dbReference>
<name>A0A2C5XT43_9HYPO</name>
<dbReference type="Proteomes" id="UP000224854">
    <property type="component" value="Unassembled WGS sequence"/>
</dbReference>
<proteinExistence type="inferred from homology"/>
<dbReference type="GO" id="GO:0003735">
    <property type="term" value="F:structural constituent of ribosome"/>
    <property type="evidence" value="ECO:0007669"/>
    <property type="project" value="TreeGrafter"/>
</dbReference>
<dbReference type="AlphaFoldDB" id="A0A2C5XT43"/>
<sequence length="266" mass="29479">MLLANAHALIAATASSLRPRRFEGARSSMSRALFRSAPALGAASLFPTTPCMRISWTCSRLSTAAAIGPLPAHREPHAKNARNPTQDLTRPFALKKSHPDPPPSPIADSVHTLLPALAAQPGGHYITVHIHGFPYLVQEGDLVRLPFRIPDAMPGDVLRLNTASVIGSRDYTFKGAPYINPRYFECRATVLGVESEPMRIKIKKKQRCRRKKQAKSKLRFTILRISEFNIKTPGMSTENLKGAQQFQARKNYAITCRRDHSLSHQA</sequence>